<sequence length="280" mass="31237">MNYKIRTAVRHEISTVIGWAKAEGWNPGIYDADTFFSSFPDGFLVGLLDGKPVSFISAVSYGNAFGFIGLYIVSGPYRGRGYGLKIWNRAIAKLSGRNVGLDGVTEQQNNYKKSGFRLAYRNIRFQGNNLNMEIDDGHILPLSLIPIKQVSAYDHKIFPAERPLFLKAWLTQPQSLAIGYVKNGALQGYGLIRPCQSGFKIGPLFAETEPVADKLLAKLMQYAPNDKPVFLDVPEINRPAVLLAGRYKMKPVFETARMYSRNQPDVPIQKVFGVTSFEFG</sequence>
<feature type="transmembrane region" description="Helical" evidence="1">
    <location>
        <begin position="53"/>
        <end position="73"/>
    </location>
</feature>
<dbReference type="EMBL" id="LCFP01000001">
    <property type="protein sequence ID" value="KKS98534.1"/>
    <property type="molecule type" value="Genomic_DNA"/>
</dbReference>
<accession>A0A0G1DLK0</accession>
<name>A0A0G1DLK0_9BACT</name>
<comment type="caution">
    <text evidence="3">The sequence shown here is derived from an EMBL/GenBank/DDBJ whole genome shotgun (WGS) entry which is preliminary data.</text>
</comment>
<evidence type="ECO:0000256" key="1">
    <source>
        <dbReference type="SAM" id="Phobius"/>
    </source>
</evidence>
<gene>
    <name evidence="3" type="ORF">UV73_C0001G0055</name>
</gene>
<dbReference type="PROSITE" id="PS51186">
    <property type="entry name" value="GNAT"/>
    <property type="match status" value="1"/>
</dbReference>
<dbReference type="GO" id="GO:0016747">
    <property type="term" value="F:acyltransferase activity, transferring groups other than amino-acyl groups"/>
    <property type="evidence" value="ECO:0007669"/>
    <property type="project" value="InterPro"/>
</dbReference>
<keyword evidence="1" id="KW-0472">Membrane</keyword>
<keyword evidence="1" id="KW-0812">Transmembrane</keyword>
<keyword evidence="1" id="KW-1133">Transmembrane helix</keyword>
<evidence type="ECO:0000313" key="3">
    <source>
        <dbReference type="EMBL" id="KKS98534.1"/>
    </source>
</evidence>
<dbReference type="InterPro" id="IPR041496">
    <property type="entry name" value="YitH/HolE_GNAT"/>
</dbReference>
<feature type="domain" description="N-acetyltransferase" evidence="2">
    <location>
        <begin position="3"/>
        <end position="137"/>
    </location>
</feature>
<dbReference type="PANTHER" id="PTHR47237">
    <property type="entry name" value="SLL0310 PROTEIN"/>
    <property type="match status" value="1"/>
</dbReference>
<dbReference type="SUPFAM" id="SSF55729">
    <property type="entry name" value="Acyl-CoA N-acyltransferases (Nat)"/>
    <property type="match status" value="1"/>
</dbReference>
<dbReference type="STRING" id="1618443.UV73_C0001G0055"/>
<proteinExistence type="predicted"/>
<dbReference type="PATRIC" id="fig|1618443.3.peg.56"/>
<dbReference type="Proteomes" id="UP000034894">
    <property type="component" value="Unassembled WGS sequence"/>
</dbReference>
<dbReference type="InterPro" id="IPR016181">
    <property type="entry name" value="Acyl_CoA_acyltransferase"/>
</dbReference>
<organism evidence="3 4">
    <name type="scientific">Candidatus Gottesmanbacteria bacterium GW2011_GWA2_43_14</name>
    <dbReference type="NCBI Taxonomy" id="1618443"/>
    <lineage>
        <taxon>Bacteria</taxon>
        <taxon>Candidatus Gottesmaniibacteriota</taxon>
    </lineage>
</organism>
<dbReference type="Pfam" id="PF18014">
    <property type="entry name" value="Acetyltransf_18"/>
    <property type="match status" value="1"/>
</dbReference>
<dbReference type="Pfam" id="PF00583">
    <property type="entry name" value="Acetyltransf_1"/>
    <property type="match status" value="1"/>
</dbReference>
<evidence type="ECO:0000313" key="4">
    <source>
        <dbReference type="Proteomes" id="UP000034894"/>
    </source>
</evidence>
<dbReference type="Gene3D" id="3.40.630.30">
    <property type="match status" value="1"/>
</dbReference>
<dbReference type="Gene3D" id="3.40.630.90">
    <property type="match status" value="1"/>
</dbReference>
<dbReference type="CDD" id="cd04301">
    <property type="entry name" value="NAT_SF"/>
    <property type="match status" value="1"/>
</dbReference>
<dbReference type="InterPro" id="IPR052729">
    <property type="entry name" value="Acyl/Acetyltrans_Enzymes"/>
</dbReference>
<keyword evidence="3" id="KW-0808">Transferase</keyword>
<dbReference type="InterPro" id="IPR000182">
    <property type="entry name" value="GNAT_dom"/>
</dbReference>
<dbReference type="PANTHER" id="PTHR47237:SF1">
    <property type="entry name" value="SLL0310 PROTEIN"/>
    <property type="match status" value="1"/>
</dbReference>
<dbReference type="AlphaFoldDB" id="A0A0G1DLK0"/>
<reference evidence="3 4" key="1">
    <citation type="journal article" date="2015" name="Nature">
        <title>rRNA introns, odd ribosomes, and small enigmatic genomes across a large radiation of phyla.</title>
        <authorList>
            <person name="Brown C.T."/>
            <person name="Hug L.A."/>
            <person name="Thomas B.C."/>
            <person name="Sharon I."/>
            <person name="Castelle C.J."/>
            <person name="Singh A."/>
            <person name="Wilkins M.J."/>
            <person name="Williams K.H."/>
            <person name="Banfield J.F."/>
        </authorList>
    </citation>
    <scope>NUCLEOTIDE SEQUENCE [LARGE SCALE GENOMIC DNA]</scope>
</reference>
<protein>
    <submittedName>
        <fullName evidence="3">GCN5-like protein N-acetyltransferase</fullName>
    </submittedName>
</protein>
<evidence type="ECO:0000259" key="2">
    <source>
        <dbReference type="PROSITE" id="PS51186"/>
    </source>
</evidence>